<evidence type="ECO:0000313" key="1">
    <source>
        <dbReference type="EMBL" id="AJQ94247.1"/>
    </source>
</evidence>
<sequence>MRIIKYLCWLILLPLLISGCEEKTYDYGFREGGIGGPGWPVWVEYLIINEFWQVPIGNLSGQSNTH</sequence>
<gene>
    <name evidence="1" type="ORF">YC6258_02209</name>
</gene>
<dbReference type="HOGENOM" id="CLU_2825095_0_0_6"/>
<dbReference type="EMBL" id="CP007142">
    <property type="protein sequence ID" value="AJQ94247.1"/>
    <property type="molecule type" value="Genomic_DNA"/>
</dbReference>
<reference evidence="1 2" key="1">
    <citation type="submission" date="2014-01" db="EMBL/GenBank/DDBJ databases">
        <title>Full genme sequencing of cellulolytic bacterium Gynuella sunshinyii YC6258T gen. nov., sp. nov.</title>
        <authorList>
            <person name="Khan H."/>
            <person name="Chung E.J."/>
            <person name="Chung Y.R."/>
        </authorList>
    </citation>
    <scope>NUCLEOTIDE SEQUENCE [LARGE SCALE GENOMIC DNA]</scope>
    <source>
        <strain evidence="1 2">YC6258</strain>
    </source>
</reference>
<proteinExistence type="predicted"/>
<organism evidence="1 2">
    <name type="scientific">Gynuella sunshinyii YC6258</name>
    <dbReference type="NCBI Taxonomy" id="1445510"/>
    <lineage>
        <taxon>Bacteria</taxon>
        <taxon>Pseudomonadati</taxon>
        <taxon>Pseudomonadota</taxon>
        <taxon>Gammaproteobacteria</taxon>
        <taxon>Oceanospirillales</taxon>
        <taxon>Saccharospirillaceae</taxon>
        <taxon>Gynuella</taxon>
    </lineage>
</organism>
<evidence type="ECO:0008006" key="3">
    <source>
        <dbReference type="Google" id="ProtNLM"/>
    </source>
</evidence>
<dbReference type="PROSITE" id="PS51257">
    <property type="entry name" value="PROKAR_LIPOPROTEIN"/>
    <property type="match status" value="1"/>
</dbReference>
<name>A0A0C5VHZ3_9GAMM</name>
<protein>
    <recommendedName>
        <fullName evidence="3">Lipoprotein</fullName>
    </recommendedName>
</protein>
<dbReference type="KEGG" id="gsn:YC6258_02209"/>
<evidence type="ECO:0000313" key="2">
    <source>
        <dbReference type="Proteomes" id="UP000032266"/>
    </source>
</evidence>
<dbReference type="Proteomes" id="UP000032266">
    <property type="component" value="Chromosome"/>
</dbReference>
<dbReference type="AlphaFoldDB" id="A0A0C5VHZ3"/>
<keyword evidence="2" id="KW-1185">Reference proteome</keyword>
<dbReference type="STRING" id="1445510.YC6258_02209"/>
<accession>A0A0C5VHZ3</accession>